<evidence type="ECO:0000256" key="16">
    <source>
        <dbReference type="ARBA" id="ARBA00042798"/>
    </source>
</evidence>
<evidence type="ECO:0000256" key="9">
    <source>
        <dbReference type="ARBA" id="ARBA00023204"/>
    </source>
</evidence>
<evidence type="ECO:0000256" key="1">
    <source>
        <dbReference type="ARBA" id="ARBA00001946"/>
    </source>
</evidence>
<keyword evidence="7 17" id="KW-0378">Hydrolase</keyword>
<organism evidence="19 20">
    <name type="scientific">Megalodesulfovibrio gigas (strain ATCC 19364 / DSM 1382 / NCIMB 9332 / VKM B-1759)</name>
    <name type="common">Desulfovibrio gigas</name>
    <dbReference type="NCBI Taxonomy" id="1121448"/>
    <lineage>
        <taxon>Bacteria</taxon>
        <taxon>Pseudomonadati</taxon>
        <taxon>Thermodesulfobacteriota</taxon>
        <taxon>Desulfovibrionia</taxon>
        <taxon>Desulfovibrionales</taxon>
        <taxon>Desulfovibrionaceae</taxon>
        <taxon>Megalodesulfovibrio</taxon>
    </lineage>
</organism>
<dbReference type="GO" id="GO:0035539">
    <property type="term" value="F:8-oxo-7,8-dihydrodeoxyguanosine triphosphate pyrophosphatase activity"/>
    <property type="evidence" value="ECO:0007669"/>
    <property type="project" value="UniProtKB-EC"/>
</dbReference>
<evidence type="ECO:0000256" key="13">
    <source>
        <dbReference type="ARBA" id="ARBA00040794"/>
    </source>
</evidence>
<name>T2G7R5_MEGG1</name>
<protein>
    <recommendedName>
        <fullName evidence="13">8-oxo-dGTP diphosphatase</fullName>
        <ecNumber evidence="12">3.6.1.55</ecNumber>
    </recommendedName>
    <alternativeName>
        <fullName evidence="16">7,8-dihydro-8-oxoguanine-triphosphatase</fullName>
    </alternativeName>
    <alternativeName>
        <fullName evidence="15">Mutator protein MutT</fullName>
    </alternativeName>
    <alternativeName>
        <fullName evidence="14">dGTP pyrophosphohydrolase</fullName>
    </alternativeName>
</protein>
<evidence type="ECO:0000313" key="20">
    <source>
        <dbReference type="Proteomes" id="UP000016587"/>
    </source>
</evidence>
<dbReference type="InterPro" id="IPR000086">
    <property type="entry name" value="NUDIX_hydrolase_dom"/>
</dbReference>
<evidence type="ECO:0000256" key="17">
    <source>
        <dbReference type="RuleBase" id="RU003476"/>
    </source>
</evidence>
<dbReference type="InterPro" id="IPR020084">
    <property type="entry name" value="NUDIX_hydrolase_CS"/>
</dbReference>
<proteinExistence type="inferred from homology"/>
<evidence type="ECO:0000256" key="6">
    <source>
        <dbReference type="ARBA" id="ARBA00022763"/>
    </source>
</evidence>
<dbReference type="GO" id="GO:0044716">
    <property type="term" value="F:8-oxo-GDP phosphatase activity"/>
    <property type="evidence" value="ECO:0007669"/>
    <property type="project" value="TreeGrafter"/>
</dbReference>
<dbReference type="OrthoDB" id="9810648at2"/>
<evidence type="ECO:0000256" key="2">
    <source>
        <dbReference type="ARBA" id="ARBA00005582"/>
    </source>
</evidence>
<evidence type="ECO:0000256" key="14">
    <source>
        <dbReference type="ARBA" id="ARBA00041592"/>
    </source>
</evidence>
<reference evidence="19 20" key="1">
    <citation type="journal article" date="2013" name="J. Bacteriol.">
        <title>Roles of HynAB and Ech, the only two hydrogenases found in the model sulfate reducer Desulfovibrio gigas.</title>
        <authorList>
            <person name="Morais-Silva F.O."/>
            <person name="Santos C.I."/>
            <person name="Rodrigues R."/>
            <person name="Pereira I.A."/>
            <person name="Rodrigues-Pousada C."/>
        </authorList>
    </citation>
    <scope>NUCLEOTIDE SEQUENCE [LARGE SCALE GENOMIC DNA]</scope>
    <source>
        <strain evidence="20">ATCC 19364 / DSM 1382 / NCIMB 9332 / VKM B-1759</strain>
    </source>
</reference>
<feature type="domain" description="Nudix hydrolase" evidence="18">
    <location>
        <begin position="6"/>
        <end position="138"/>
    </location>
</feature>
<dbReference type="RefSeq" id="WP_021758957.1">
    <property type="nucleotide sequence ID" value="NC_022444.1"/>
</dbReference>
<evidence type="ECO:0000259" key="18">
    <source>
        <dbReference type="PROSITE" id="PS51462"/>
    </source>
</evidence>
<gene>
    <name evidence="19" type="ORF">DGI_0416</name>
</gene>
<dbReference type="PANTHER" id="PTHR47707">
    <property type="entry name" value="8-OXO-DGTP DIPHOSPHATASE"/>
    <property type="match status" value="1"/>
</dbReference>
<dbReference type="EMBL" id="CP006585">
    <property type="protein sequence ID" value="AGW12333.1"/>
    <property type="molecule type" value="Genomic_DNA"/>
</dbReference>
<dbReference type="PANTHER" id="PTHR47707:SF1">
    <property type="entry name" value="NUDIX HYDROLASE FAMILY PROTEIN"/>
    <property type="match status" value="1"/>
</dbReference>
<keyword evidence="3" id="KW-0515">Mutator protein</keyword>
<dbReference type="Proteomes" id="UP000016587">
    <property type="component" value="Chromosome"/>
</dbReference>
<evidence type="ECO:0000313" key="19">
    <source>
        <dbReference type="EMBL" id="AGW12333.1"/>
    </source>
</evidence>
<dbReference type="Pfam" id="PF00293">
    <property type="entry name" value="NUDIX"/>
    <property type="match status" value="1"/>
</dbReference>
<dbReference type="SUPFAM" id="SSF55811">
    <property type="entry name" value="Nudix"/>
    <property type="match status" value="1"/>
</dbReference>
<dbReference type="AlphaFoldDB" id="T2G7R5"/>
<dbReference type="STRING" id="1121448.DGI_0416"/>
<dbReference type="Gene3D" id="3.90.79.10">
    <property type="entry name" value="Nucleoside Triphosphate Pyrophosphohydrolase"/>
    <property type="match status" value="1"/>
</dbReference>
<dbReference type="CDD" id="cd03425">
    <property type="entry name" value="NUDIX_MutT_NudA_like"/>
    <property type="match status" value="1"/>
</dbReference>
<accession>T2G7R5</accession>
<sequence length="152" mass="16368">MPPDPSPCDAAAAPVVVAAGVLWKEGRFLAVQRPAGKPMAGWWEFPGGKAEPGETVAQALVRELREELGVEVLSWALFHATTHVYPHAHVVVHFFHVDQWSGEVHPYDGQALVWCDGHTAAALPFLPADQGVLALIRADSTRLAVAHAEGKE</sequence>
<dbReference type="KEGG" id="dgg:DGI_0416"/>
<dbReference type="PRINTS" id="PR00502">
    <property type="entry name" value="NUDIXFAMILY"/>
</dbReference>
<keyword evidence="9" id="KW-0234">DNA repair</keyword>
<comment type="catalytic activity">
    <reaction evidence="11">
        <text>8-oxo-GTP + H2O = 8-oxo-GMP + diphosphate + H(+)</text>
        <dbReference type="Rhea" id="RHEA:67616"/>
        <dbReference type="ChEBI" id="CHEBI:15377"/>
        <dbReference type="ChEBI" id="CHEBI:15378"/>
        <dbReference type="ChEBI" id="CHEBI:33019"/>
        <dbReference type="ChEBI" id="CHEBI:143553"/>
        <dbReference type="ChEBI" id="CHEBI:145694"/>
    </reaction>
</comment>
<keyword evidence="8" id="KW-0460">Magnesium</keyword>
<keyword evidence="5" id="KW-0479">Metal-binding</keyword>
<evidence type="ECO:0000256" key="8">
    <source>
        <dbReference type="ARBA" id="ARBA00022842"/>
    </source>
</evidence>
<dbReference type="InterPro" id="IPR020476">
    <property type="entry name" value="Nudix_hydrolase"/>
</dbReference>
<evidence type="ECO:0000256" key="11">
    <source>
        <dbReference type="ARBA" id="ARBA00036904"/>
    </source>
</evidence>
<comment type="similarity">
    <text evidence="2 17">Belongs to the Nudix hydrolase family.</text>
</comment>
<evidence type="ECO:0000256" key="4">
    <source>
        <dbReference type="ARBA" id="ARBA00022705"/>
    </source>
</evidence>
<dbReference type="GO" id="GO:0006281">
    <property type="term" value="P:DNA repair"/>
    <property type="evidence" value="ECO:0007669"/>
    <property type="project" value="UniProtKB-KW"/>
</dbReference>
<dbReference type="eggNOG" id="COG0494">
    <property type="taxonomic scope" value="Bacteria"/>
</dbReference>
<dbReference type="InterPro" id="IPR015797">
    <property type="entry name" value="NUDIX_hydrolase-like_dom_sf"/>
</dbReference>
<dbReference type="GO" id="GO:0006260">
    <property type="term" value="P:DNA replication"/>
    <property type="evidence" value="ECO:0007669"/>
    <property type="project" value="UniProtKB-KW"/>
</dbReference>
<evidence type="ECO:0000256" key="7">
    <source>
        <dbReference type="ARBA" id="ARBA00022801"/>
    </source>
</evidence>
<dbReference type="HOGENOM" id="CLU_037162_19_2_7"/>
<evidence type="ECO:0000256" key="10">
    <source>
        <dbReference type="ARBA" id="ARBA00035861"/>
    </source>
</evidence>
<dbReference type="PROSITE" id="PS00893">
    <property type="entry name" value="NUDIX_BOX"/>
    <property type="match status" value="1"/>
</dbReference>
<dbReference type="EC" id="3.6.1.55" evidence="12"/>
<dbReference type="GO" id="GO:0046872">
    <property type="term" value="F:metal ion binding"/>
    <property type="evidence" value="ECO:0007669"/>
    <property type="project" value="UniProtKB-KW"/>
</dbReference>
<dbReference type="PROSITE" id="PS51462">
    <property type="entry name" value="NUDIX"/>
    <property type="match status" value="1"/>
</dbReference>
<dbReference type="PATRIC" id="fig|1121448.10.peg.414"/>
<evidence type="ECO:0000256" key="12">
    <source>
        <dbReference type="ARBA" id="ARBA00038905"/>
    </source>
</evidence>
<comment type="catalytic activity">
    <reaction evidence="10">
        <text>8-oxo-dGTP + H2O = 8-oxo-dGMP + diphosphate + H(+)</text>
        <dbReference type="Rhea" id="RHEA:31575"/>
        <dbReference type="ChEBI" id="CHEBI:15377"/>
        <dbReference type="ChEBI" id="CHEBI:15378"/>
        <dbReference type="ChEBI" id="CHEBI:33019"/>
        <dbReference type="ChEBI" id="CHEBI:63224"/>
        <dbReference type="ChEBI" id="CHEBI:77896"/>
        <dbReference type="EC" id="3.6.1.55"/>
    </reaction>
</comment>
<dbReference type="InterPro" id="IPR047127">
    <property type="entry name" value="MutT-like"/>
</dbReference>
<evidence type="ECO:0000256" key="5">
    <source>
        <dbReference type="ARBA" id="ARBA00022723"/>
    </source>
</evidence>
<dbReference type="GO" id="GO:0008413">
    <property type="term" value="F:8-oxo-7,8-dihydroguanosine triphosphate pyrophosphatase activity"/>
    <property type="evidence" value="ECO:0007669"/>
    <property type="project" value="TreeGrafter"/>
</dbReference>
<keyword evidence="6" id="KW-0227">DNA damage</keyword>
<keyword evidence="20" id="KW-1185">Reference proteome</keyword>
<evidence type="ECO:0000256" key="3">
    <source>
        <dbReference type="ARBA" id="ARBA00022457"/>
    </source>
</evidence>
<dbReference type="GO" id="GO:0044715">
    <property type="term" value="F:8-oxo-dGDP phosphatase activity"/>
    <property type="evidence" value="ECO:0007669"/>
    <property type="project" value="TreeGrafter"/>
</dbReference>
<evidence type="ECO:0000256" key="15">
    <source>
        <dbReference type="ARBA" id="ARBA00041979"/>
    </source>
</evidence>
<reference evidence="20" key="2">
    <citation type="submission" date="2013-07" db="EMBL/GenBank/DDBJ databases">
        <authorList>
            <person name="Morais-Silva F.O."/>
            <person name="Rezende A.M."/>
            <person name="Pimentel C."/>
            <person name="Resende D.M."/>
            <person name="Santos C.I."/>
            <person name="Clemente C."/>
            <person name="de Oliveira L.M."/>
            <person name="da Silva S.M."/>
            <person name="Costa D.A."/>
            <person name="Varela-Raposo A."/>
            <person name="Horacio E.C.A."/>
            <person name="Matos M."/>
            <person name="Flores O."/>
            <person name="Ruiz J.C."/>
            <person name="Rodrigues-Pousada C."/>
        </authorList>
    </citation>
    <scope>NUCLEOTIDE SEQUENCE [LARGE SCALE GENOMIC DNA]</scope>
    <source>
        <strain evidence="20">ATCC 19364 / DSM 1382 / NCIMB 9332 / VKM B-1759</strain>
    </source>
</reference>
<comment type="cofactor">
    <cofactor evidence="1">
        <name>Mg(2+)</name>
        <dbReference type="ChEBI" id="CHEBI:18420"/>
    </cofactor>
</comment>
<keyword evidence="4" id="KW-0235">DNA replication</keyword>